<feature type="region of interest" description="Disordered" evidence="5">
    <location>
        <begin position="313"/>
        <end position="361"/>
    </location>
</feature>
<feature type="coiled-coil region" evidence="4">
    <location>
        <begin position="92"/>
        <end position="119"/>
    </location>
</feature>
<dbReference type="GO" id="GO:0005634">
    <property type="term" value="C:nucleus"/>
    <property type="evidence" value="ECO:0007669"/>
    <property type="project" value="UniProtKB-SubCell"/>
</dbReference>
<dbReference type="GO" id="GO:0003682">
    <property type="term" value="F:chromatin binding"/>
    <property type="evidence" value="ECO:0007669"/>
    <property type="project" value="TreeGrafter"/>
</dbReference>
<dbReference type="InterPro" id="IPR052255">
    <property type="entry name" value="RNA_pol_II_subunit5-mediator"/>
</dbReference>
<reference evidence="6" key="1">
    <citation type="submission" date="2021-03" db="UniProtKB">
        <authorList>
            <consortium name="EnsemblPlants"/>
        </authorList>
    </citation>
    <scope>IDENTIFICATION</scope>
</reference>
<dbReference type="SUPFAM" id="SSF46579">
    <property type="entry name" value="Prefoldin"/>
    <property type="match status" value="1"/>
</dbReference>
<evidence type="ECO:0000256" key="5">
    <source>
        <dbReference type="SAM" id="MobiDB-lite"/>
    </source>
</evidence>
<dbReference type="Pfam" id="PF02996">
    <property type="entry name" value="Prefoldin"/>
    <property type="match status" value="1"/>
</dbReference>
<feature type="region of interest" description="Disordered" evidence="5">
    <location>
        <begin position="142"/>
        <end position="166"/>
    </location>
</feature>
<feature type="compositionally biased region" description="Acidic residues" evidence="5">
    <location>
        <begin position="142"/>
        <end position="153"/>
    </location>
</feature>
<dbReference type="CDD" id="cd23159">
    <property type="entry name" value="Prefoldin_URI1"/>
    <property type="match status" value="1"/>
</dbReference>
<dbReference type="GO" id="GO:0019212">
    <property type="term" value="F:phosphatase inhibitor activity"/>
    <property type="evidence" value="ECO:0007669"/>
    <property type="project" value="TreeGrafter"/>
</dbReference>
<dbReference type="EMBL" id="UZAU01000821">
    <property type="status" value="NOT_ANNOTATED_CDS"/>
    <property type="molecule type" value="Genomic_DNA"/>
</dbReference>
<keyword evidence="4" id="KW-0175">Coiled coil</keyword>
<comment type="similarity">
    <text evidence="3">Belongs to the RNA polymerase II subunit 5-mediating protein family.</text>
</comment>
<dbReference type="GO" id="GO:0000122">
    <property type="term" value="P:negative regulation of transcription by RNA polymerase II"/>
    <property type="evidence" value="ECO:0007669"/>
    <property type="project" value="TreeGrafter"/>
</dbReference>
<sequence>MEGSAKGTVTPLSSLFAAEEAQKAAKRVYDTIVEKQQQLDRLRGFVSDNANLISTVPFGKAAFFPGRLIHTNEFLVLLGEGYYADRTSKQTVDILRRRGNTLESQIESLRAMVQDLKLEASFFDRTASEAEEGILEIREDYVEESSVEGESEPEVSSSFSEVDNKNAKIEDDEFARIMSRFDELEKEELAAEEDDDDDDDDEPTKADLDSFSDKLSLNETEKPEKPELRKPMDQTQNTRAVIKAANLDNDKQQYDQPELPCTGLAVQPVPKDGSSHGDTSDRYVKKSTEKTLMPPQANNGLQAFSSPINETLVETPKPKFDSRKAFTGSIVERADNLNTSSKNQTPSQSSKPVSRFKMQRR</sequence>
<feature type="compositionally biased region" description="Basic and acidic residues" evidence="5">
    <location>
        <begin position="273"/>
        <end position="284"/>
    </location>
</feature>
<dbReference type="EnsemblPlants" id="evm.model.10.1363">
    <property type="protein sequence ID" value="cds.evm.model.10.1363"/>
    <property type="gene ID" value="evm.TU.10.1363"/>
</dbReference>
<organism evidence="6 7">
    <name type="scientific">Cannabis sativa</name>
    <name type="common">Hemp</name>
    <name type="synonym">Marijuana</name>
    <dbReference type="NCBI Taxonomy" id="3483"/>
    <lineage>
        <taxon>Eukaryota</taxon>
        <taxon>Viridiplantae</taxon>
        <taxon>Streptophyta</taxon>
        <taxon>Embryophyta</taxon>
        <taxon>Tracheophyta</taxon>
        <taxon>Spermatophyta</taxon>
        <taxon>Magnoliopsida</taxon>
        <taxon>eudicotyledons</taxon>
        <taxon>Gunneridae</taxon>
        <taxon>Pentapetalae</taxon>
        <taxon>rosids</taxon>
        <taxon>fabids</taxon>
        <taxon>Rosales</taxon>
        <taxon>Cannabaceae</taxon>
        <taxon>Cannabis</taxon>
    </lineage>
</organism>
<dbReference type="InterPro" id="IPR009053">
    <property type="entry name" value="Prefoldin"/>
</dbReference>
<keyword evidence="7" id="KW-1185">Reference proteome</keyword>
<dbReference type="OMA" id="HHNIMVP"/>
<protein>
    <submittedName>
        <fullName evidence="6">Uncharacterized protein</fullName>
    </submittedName>
</protein>
<dbReference type="Gene3D" id="1.10.287.370">
    <property type="match status" value="1"/>
</dbReference>
<evidence type="ECO:0000313" key="7">
    <source>
        <dbReference type="Proteomes" id="UP000596661"/>
    </source>
</evidence>
<dbReference type="AlphaFoldDB" id="A0A803QJG8"/>
<accession>A0A803QJG8</accession>
<dbReference type="InterPro" id="IPR004127">
    <property type="entry name" value="Prefoldin_subunit_alpha"/>
</dbReference>
<dbReference type="Gramene" id="evm.model.10.1363">
    <property type="protein sequence ID" value="cds.evm.model.10.1363"/>
    <property type="gene ID" value="evm.TU.10.1363"/>
</dbReference>
<dbReference type="PANTHER" id="PTHR15111:SF0">
    <property type="entry name" value="UNCONVENTIONAL PREFOLDIN RPB5 INTERACTOR 1"/>
    <property type="match status" value="1"/>
</dbReference>
<keyword evidence="2" id="KW-0539">Nucleus</keyword>
<dbReference type="GO" id="GO:0006457">
    <property type="term" value="P:protein folding"/>
    <property type="evidence" value="ECO:0007669"/>
    <property type="project" value="UniProtKB-ARBA"/>
</dbReference>
<feature type="compositionally biased region" description="Acidic residues" evidence="5">
    <location>
        <begin position="190"/>
        <end position="202"/>
    </location>
</feature>
<feature type="compositionally biased region" description="Basic and acidic residues" evidence="5">
    <location>
        <begin position="203"/>
        <end position="212"/>
    </location>
</feature>
<dbReference type="Proteomes" id="UP000596661">
    <property type="component" value="Unassembled WGS sequence"/>
</dbReference>
<feature type="region of interest" description="Disordered" evidence="5">
    <location>
        <begin position="188"/>
        <end position="284"/>
    </location>
</feature>
<dbReference type="GO" id="GO:0009409">
    <property type="term" value="P:response to cold"/>
    <property type="evidence" value="ECO:0007669"/>
    <property type="project" value="UniProtKB-ARBA"/>
</dbReference>
<evidence type="ECO:0000256" key="2">
    <source>
        <dbReference type="ARBA" id="ARBA00023242"/>
    </source>
</evidence>
<dbReference type="GO" id="GO:0003714">
    <property type="term" value="F:transcription corepressor activity"/>
    <property type="evidence" value="ECO:0007669"/>
    <property type="project" value="TreeGrafter"/>
</dbReference>
<evidence type="ECO:0000256" key="1">
    <source>
        <dbReference type="ARBA" id="ARBA00004123"/>
    </source>
</evidence>
<name>A0A803QJG8_CANSA</name>
<evidence type="ECO:0000256" key="4">
    <source>
        <dbReference type="SAM" id="Coils"/>
    </source>
</evidence>
<evidence type="ECO:0000256" key="3">
    <source>
        <dbReference type="ARBA" id="ARBA00038295"/>
    </source>
</evidence>
<evidence type="ECO:0000313" key="6">
    <source>
        <dbReference type="EnsemblPlants" id="cds.evm.model.10.1363"/>
    </source>
</evidence>
<proteinExistence type="inferred from homology"/>
<feature type="compositionally biased region" description="Polar residues" evidence="5">
    <location>
        <begin position="336"/>
        <end position="352"/>
    </location>
</feature>
<feature type="compositionally biased region" description="Basic and acidic residues" evidence="5">
    <location>
        <begin position="219"/>
        <end position="232"/>
    </location>
</feature>
<dbReference type="PANTHER" id="PTHR15111">
    <property type="entry name" value="RNA POLYMERASE II SUBUNIT 5-MEDIATING PROTEIN NNX3"/>
    <property type="match status" value="1"/>
</dbReference>
<comment type="subcellular location">
    <subcellularLocation>
        <location evidence="1">Nucleus</location>
    </subcellularLocation>
</comment>